<accession>A0A6M3HHN7</accession>
<proteinExistence type="predicted"/>
<geneLocation type="plasmid" evidence="1">
    <name>pBJ107-KPC</name>
</geneLocation>
<dbReference type="AlphaFoldDB" id="A0A6M3HHN7"/>
<dbReference type="EMBL" id="MN891684">
    <property type="protein sequence ID" value="QIS32930.1"/>
    <property type="molecule type" value="Genomic_DNA"/>
</dbReference>
<reference evidence="1" key="1">
    <citation type="submission" date="2019-12" db="EMBL/GenBank/DDBJ databases">
        <title>Compelete sequence of pBJ107-KPC.</title>
        <authorList>
            <person name="Zhou D."/>
        </authorList>
    </citation>
    <scope>NUCLEOTIDE SEQUENCE</scope>
    <source>
        <strain evidence="1">BJ107</strain>
        <plasmid evidence="1">pBJ107-KPC</plasmid>
    </source>
</reference>
<sequence length="47" mass="5281">MIAAVTTITTGFTPAVTKLPRIIVMNISIRRMRRTPARPAVWIRTTT</sequence>
<name>A0A6M3HHN7_KLEPN</name>
<organism evidence="1">
    <name type="scientific">Klebsiella pneumoniae</name>
    <dbReference type="NCBI Taxonomy" id="573"/>
    <lineage>
        <taxon>Bacteria</taxon>
        <taxon>Pseudomonadati</taxon>
        <taxon>Pseudomonadota</taxon>
        <taxon>Gammaproteobacteria</taxon>
        <taxon>Enterobacterales</taxon>
        <taxon>Enterobacteriaceae</taxon>
        <taxon>Klebsiella/Raoultella group</taxon>
        <taxon>Klebsiella</taxon>
        <taxon>Klebsiella pneumoniae complex</taxon>
    </lineage>
</organism>
<keyword evidence="1" id="KW-0614">Plasmid</keyword>
<protein>
    <submittedName>
        <fullName evidence="1">Uncharacterized protein</fullName>
    </submittedName>
</protein>
<evidence type="ECO:0000313" key="1">
    <source>
        <dbReference type="EMBL" id="QIS32930.1"/>
    </source>
</evidence>